<evidence type="ECO:0008006" key="4">
    <source>
        <dbReference type="Google" id="ProtNLM"/>
    </source>
</evidence>
<dbReference type="EMBL" id="LZEU01000001">
    <property type="protein sequence ID" value="MBC9249013.1"/>
    <property type="molecule type" value="Genomic_DNA"/>
</dbReference>
<dbReference type="Pfam" id="PF12118">
    <property type="entry name" value="SprA-related"/>
    <property type="match status" value="1"/>
</dbReference>
<protein>
    <recommendedName>
        <fullName evidence="4">SprA-related family protein</fullName>
    </recommendedName>
</protein>
<evidence type="ECO:0000313" key="2">
    <source>
        <dbReference type="EMBL" id="MBC9249013.1"/>
    </source>
</evidence>
<feature type="region of interest" description="Disordered" evidence="1">
    <location>
        <begin position="1"/>
        <end position="157"/>
    </location>
</feature>
<evidence type="ECO:0000256" key="1">
    <source>
        <dbReference type="SAM" id="MobiDB-lite"/>
    </source>
</evidence>
<accession>A0ABR7RY01</accession>
<feature type="compositionally biased region" description="Polar residues" evidence="1">
    <location>
        <begin position="15"/>
        <end position="26"/>
    </location>
</feature>
<feature type="compositionally biased region" description="Basic and acidic residues" evidence="1">
    <location>
        <begin position="200"/>
        <end position="226"/>
    </location>
</feature>
<sequence length="265" mass="27640">MQIGSATPYVAPLPSAQSARTLSSDESVAALANRRGAMPDAASVAGAAVTPGQSAQLRDEREQPADSATPTSSTASEDAEADEPSAASQAQQQRQEQLDIAELAGRDREVRAHEQAHSAVGGAYAGSPTYSLKRGPDGRSYAVGGEVSVDVSPIPNDPEATLRKMEVVQRAALAPADPSAQDRRIAAQAAAQAGVARGEIVQRNRDEAAAVLEERRARNEAQREEQAASEEEDASQQSAAPAPSLDLYRNLAQLQEPVAAVDLLA</sequence>
<feature type="compositionally biased region" description="Basic and acidic residues" evidence="1">
    <location>
        <begin position="104"/>
        <end position="116"/>
    </location>
</feature>
<name>A0ABR7RY01_AQUAC</name>
<reference evidence="2 3" key="1">
    <citation type="submission" date="2016-06" db="EMBL/GenBank/DDBJ databases">
        <authorList>
            <person name="Ramos C."/>
            <person name="Pintado A."/>
            <person name="Crespo-Gomez J.I."/>
        </authorList>
    </citation>
    <scope>NUCLEOTIDE SEQUENCE [LARGE SCALE GENOMIC DNA]</scope>
    <source>
        <strain evidence="2 3">AVO110</strain>
    </source>
</reference>
<keyword evidence="3" id="KW-1185">Reference proteome</keyword>
<feature type="region of interest" description="Disordered" evidence="1">
    <location>
        <begin position="173"/>
        <end position="244"/>
    </location>
</feature>
<evidence type="ECO:0000313" key="3">
    <source>
        <dbReference type="Proteomes" id="UP000744555"/>
    </source>
</evidence>
<proteinExistence type="predicted"/>
<dbReference type="Proteomes" id="UP000744555">
    <property type="component" value="Unassembled WGS sequence"/>
</dbReference>
<feature type="compositionally biased region" description="Low complexity" evidence="1">
    <location>
        <begin position="84"/>
        <end position="93"/>
    </location>
</feature>
<comment type="caution">
    <text evidence="2">The sequence shown here is derived from an EMBL/GenBank/DDBJ whole genome shotgun (WGS) entry which is preliminary data.</text>
</comment>
<feature type="compositionally biased region" description="Low complexity" evidence="1">
    <location>
        <begin position="186"/>
        <end position="197"/>
    </location>
</feature>
<organism evidence="2 3">
    <name type="scientific">Aquipseudomonas alcaligenes</name>
    <name type="common">Pseudomonas alcaligenes</name>
    <dbReference type="NCBI Taxonomy" id="43263"/>
    <lineage>
        <taxon>Bacteria</taxon>
        <taxon>Pseudomonadati</taxon>
        <taxon>Pseudomonadota</taxon>
        <taxon>Gammaproteobacteria</taxon>
        <taxon>Pseudomonadales</taxon>
        <taxon>Pseudomonadaceae</taxon>
        <taxon>Aquipseudomonas</taxon>
    </lineage>
</organism>
<feature type="compositionally biased region" description="Low complexity" evidence="1">
    <location>
        <begin position="65"/>
        <end position="76"/>
    </location>
</feature>
<dbReference type="InterPro" id="IPR021973">
    <property type="entry name" value="SprA-related"/>
</dbReference>
<feature type="compositionally biased region" description="Low complexity" evidence="1">
    <location>
        <begin position="235"/>
        <end position="244"/>
    </location>
</feature>
<gene>
    <name evidence="2" type="ORF">A9179_01865</name>
</gene>